<dbReference type="GeneID" id="19324739"/>
<evidence type="ECO:0000256" key="3">
    <source>
        <dbReference type="ARBA" id="ARBA00023002"/>
    </source>
</evidence>
<feature type="domain" description="FAD-binding" evidence="4">
    <location>
        <begin position="8"/>
        <end position="362"/>
    </location>
</feature>
<evidence type="ECO:0000313" key="6">
    <source>
        <dbReference type="EMBL" id="EOO00203.1"/>
    </source>
</evidence>
<organism evidence="6 7">
    <name type="scientific">Phaeoacremonium minimum (strain UCR-PA7)</name>
    <name type="common">Esca disease fungus</name>
    <name type="synonym">Togninia minima</name>
    <dbReference type="NCBI Taxonomy" id="1286976"/>
    <lineage>
        <taxon>Eukaryota</taxon>
        <taxon>Fungi</taxon>
        <taxon>Dikarya</taxon>
        <taxon>Ascomycota</taxon>
        <taxon>Pezizomycotina</taxon>
        <taxon>Sordariomycetes</taxon>
        <taxon>Sordariomycetidae</taxon>
        <taxon>Togniniales</taxon>
        <taxon>Togniniaceae</taxon>
        <taxon>Phaeoacremonium</taxon>
    </lineage>
</organism>
<protein>
    <submittedName>
        <fullName evidence="6">Putative fad binding domain-containing protein</fullName>
    </submittedName>
</protein>
<feature type="domain" description="Phenol hydroxylase-like C-terminal dimerisation" evidence="5">
    <location>
        <begin position="394"/>
        <end position="458"/>
    </location>
</feature>
<evidence type="ECO:0000259" key="5">
    <source>
        <dbReference type="Pfam" id="PF07976"/>
    </source>
</evidence>
<keyword evidence="1" id="KW-0285">Flavoprotein</keyword>
<name>R8BLG5_PHAM7</name>
<dbReference type="Gene3D" id="3.30.9.10">
    <property type="entry name" value="D-Amino Acid Oxidase, subunit A, domain 2"/>
    <property type="match status" value="1"/>
</dbReference>
<proteinExistence type="predicted"/>
<gene>
    <name evidence="6" type="ORF">UCRPA7_4301</name>
</gene>
<dbReference type="eggNOG" id="KOG3855">
    <property type="taxonomic scope" value="Eukaryota"/>
</dbReference>
<dbReference type="RefSeq" id="XP_007915026.1">
    <property type="nucleotide sequence ID" value="XM_007916835.1"/>
</dbReference>
<dbReference type="Pfam" id="PF01494">
    <property type="entry name" value="FAD_binding_3"/>
    <property type="match status" value="1"/>
</dbReference>
<dbReference type="PANTHER" id="PTHR43004">
    <property type="entry name" value="TRK SYSTEM POTASSIUM UPTAKE PROTEIN"/>
    <property type="match status" value="1"/>
</dbReference>
<dbReference type="InterPro" id="IPR012941">
    <property type="entry name" value="Phe_hydrox_C_dim_dom"/>
</dbReference>
<dbReference type="SUPFAM" id="SSF51905">
    <property type="entry name" value="FAD/NAD(P)-binding domain"/>
    <property type="match status" value="1"/>
</dbReference>
<dbReference type="KEGG" id="tmn:UCRPA7_4301"/>
<dbReference type="PRINTS" id="PR00420">
    <property type="entry name" value="RNGMNOXGNASE"/>
</dbReference>
<evidence type="ECO:0000259" key="4">
    <source>
        <dbReference type="Pfam" id="PF01494"/>
    </source>
</evidence>
<sequence length="466" mass="51981">MEQPAESSDVCIVGAGPAGLMLAVNLARFGIRPVIVDERHDQTSTGRADGMQPKTIETLRMMRLADDLLRVGTKVFDICLWRGLTGQEPRRVGREVHYPAFIVDLLEPFILIGHQGMVEKTFIDDLRKRGVEVRRSTRFDSYSPPGDGVDGPLLVNLKFNVTQDDRLLQTSYLVGCDGAHSKVRKTIPDSYAAGSDATSVWGVLDGEVESDFPDIWSKSVVFSEEFGSVLIIPRERNMTRFYIEMKSTVSSKNLGQSFVMQRAAQILYPYRIAWRTVEWFGRYQVAQRVAAKFTDPKLRVFIAGDASHTHSPKAAQGMNTSIHDSWNLAWKLNLAVRGLARPALLDTYEQERRKIAKDLIDFDYEHANQFSAGDAAALADNFKKNVRFISGVGVEYSANVINQGEEFALGAAKPGCNPPPAKVSRYIDANPVDLQLDIPVLGQFRIYIFIQDIMGATESQFLLSLI</sequence>
<evidence type="ECO:0000313" key="7">
    <source>
        <dbReference type="Proteomes" id="UP000014074"/>
    </source>
</evidence>
<dbReference type="OrthoDB" id="5325318at2759"/>
<keyword evidence="3" id="KW-0560">Oxidoreductase</keyword>
<dbReference type="GO" id="GO:0016709">
    <property type="term" value="F:oxidoreductase activity, acting on paired donors, with incorporation or reduction of molecular oxygen, NAD(P)H as one donor, and incorporation of one atom of oxygen"/>
    <property type="evidence" value="ECO:0007669"/>
    <property type="project" value="UniProtKB-ARBA"/>
</dbReference>
<dbReference type="Gene3D" id="3.40.30.20">
    <property type="match status" value="1"/>
</dbReference>
<dbReference type="AlphaFoldDB" id="R8BLG5"/>
<dbReference type="InterPro" id="IPR050641">
    <property type="entry name" value="RIFMO-like"/>
</dbReference>
<dbReference type="InterPro" id="IPR038220">
    <property type="entry name" value="PHOX_C_sf"/>
</dbReference>
<dbReference type="Proteomes" id="UP000014074">
    <property type="component" value="Unassembled WGS sequence"/>
</dbReference>
<dbReference type="Gene3D" id="3.50.50.60">
    <property type="entry name" value="FAD/NAD(P)-binding domain"/>
    <property type="match status" value="1"/>
</dbReference>
<evidence type="ECO:0000256" key="2">
    <source>
        <dbReference type="ARBA" id="ARBA00022827"/>
    </source>
</evidence>
<keyword evidence="2" id="KW-0274">FAD</keyword>
<dbReference type="InterPro" id="IPR002938">
    <property type="entry name" value="FAD-bd"/>
</dbReference>
<dbReference type="PANTHER" id="PTHR43004:SF4">
    <property type="entry name" value="FAD-BINDING DOMAIN-CONTAINING PROTEIN"/>
    <property type="match status" value="1"/>
</dbReference>
<dbReference type="Pfam" id="PF07976">
    <property type="entry name" value="Phe_hydrox_dim"/>
    <property type="match status" value="1"/>
</dbReference>
<dbReference type="HOGENOM" id="CLU_009665_9_3_1"/>
<dbReference type="InterPro" id="IPR036188">
    <property type="entry name" value="FAD/NAD-bd_sf"/>
</dbReference>
<keyword evidence="7" id="KW-1185">Reference proteome</keyword>
<evidence type="ECO:0000256" key="1">
    <source>
        <dbReference type="ARBA" id="ARBA00022630"/>
    </source>
</evidence>
<accession>R8BLG5</accession>
<dbReference type="GO" id="GO:0071949">
    <property type="term" value="F:FAD binding"/>
    <property type="evidence" value="ECO:0007669"/>
    <property type="project" value="InterPro"/>
</dbReference>
<dbReference type="EMBL" id="KB933101">
    <property type="protein sequence ID" value="EOO00203.1"/>
    <property type="molecule type" value="Genomic_DNA"/>
</dbReference>
<reference evidence="7" key="1">
    <citation type="journal article" date="2013" name="Genome Announc.">
        <title>Draft genome sequence of the ascomycete Phaeoacremonium aleophilum strain UCR-PA7, a causal agent of the esca disease complex in grapevines.</title>
        <authorList>
            <person name="Blanco-Ulate B."/>
            <person name="Rolshausen P."/>
            <person name="Cantu D."/>
        </authorList>
    </citation>
    <scope>NUCLEOTIDE SEQUENCE [LARGE SCALE GENOMIC DNA]</scope>
    <source>
        <strain evidence="7">UCR-PA7</strain>
    </source>
</reference>
<dbReference type="SUPFAM" id="SSF54373">
    <property type="entry name" value="FAD-linked reductases, C-terminal domain"/>
    <property type="match status" value="1"/>
</dbReference>